<reference evidence="9" key="1">
    <citation type="journal article" date="2014" name="Int. J. Syst. Evol. Microbiol.">
        <title>Complete genome sequence of Corynebacterium casei LMG S-19264T (=DSM 44701T), isolated from a smear-ripened cheese.</title>
        <authorList>
            <consortium name="US DOE Joint Genome Institute (JGI-PGF)"/>
            <person name="Walter F."/>
            <person name="Albersmeier A."/>
            <person name="Kalinowski J."/>
            <person name="Ruckert C."/>
        </authorList>
    </citation>
    <scope>NUCLEOTIDE SEQUENCE</scope>
    <source>
        <strain evidence="9">CGMCC 1.12426</strain>
    </source>
</reference>
<keyword evidence="2 6" id="KW-0349">Heme</keyword>
<protein>
    <submittedName>
        <fullName evidence="9">Cytochrome c family protein</fullName>
    </submittedName>
</protein>
<dbReference type="AlphaFoldDB" id="A0A916TJW7"/>
<dbReference type="EMBL" id="BMFA01000005">
    <property type="protein sequence ID" value="GGB47834.1"/>
    <property type="molecule type" value="Genomic_DNA"/>
</dbReference>
<evidence type="ECO:0000259" key="8">
    <source>
        <dbReference type="PROSITE" id="PS51007"/>
    </source>
</evidence>
<keyword evidence="1" id="KW-0813">Transport</keyword>
<evidence type="ECO:0000256" key="4">
    <source>
        <dbReference type="ARBA" id="ARBA00022982"/>
    </source>
</evidence>
<keyword evidence="7" id="KW-1133">Transmembrane helix</keyword>
<keyword evidence="10" id="KW-1185">Reference proteome</keyword>
<evidence type="ECO:0000313" key="10">
    <source>
        <dbReference type="Proteomes" id="UP000605148"/>
    </source>
</evidence>
<dbReference type="GO" id="GO:0046872">
    <property type="term" value="F:metal ion binding"/>
    <property type="evidence" value="ECO:0007669"/>
    <property type="project" value="UniProtKB-KW"/>
</dbReference>
<evidence type="ECO:0000256" key="2">
    <source>
        <dbReference type="ARBA" id="ARBA00022617"/>
    </source>
</evidence>
<dbReference type="Pfam" id="PF00034">
    <property type="entry name" value="Cytochrom_C"/>
    <property type="match status" value="1"/>
</dbReference>
<dbReference type="Proteomes" id="UP000605148">
    <property type="component" value="Unassembled WGS sequence"/>
</dbReference>
<evidence type="ECO:0000256" key="3">
    <source>
        <dbReference type="ARBA" id="ARBA00022723"/>
    </source>
</evidence>
<dbReference type="PROSITE" id="PS51007">
    <property type="entry name" value="CYTC"/>
    <property type="match status" value="1"/>
</dbReference>
<evidence type="ECO:0000256" key="5">
    <source>
        <dbReference type="ARBA" id="ARBA00023004"/>
    </source>
</evidence>
<organism evidence="9 10">
    <name type="scientific">Roseibium aquae</name>
    <dbReference type="NCBI Taxonomy" id="1323746"/>
    <lineage>
        <taxon>Bacteria</taxon>
        <taxon>Pseudomonadati</taxon>
        <taxon>Pseudomonadota</taxon>
        <taxon>Alphaproteobacteria</taxon>
        <taxon>Hyphomicrobiales</taxon>
        <taxon>Stappiaceae</taxon>
        <taxon>Roseibium</taxon>
    </lineage>
</organism>
<dbReference type="PRINTS" id="PR00604">
    <property type="entry name" value="CYTCHRMECIAB"/>
</dbReference>
<keyword evidence="5 6" id="KW-0408">Iron</keyword>
<evidence type="ECO:0000256" key="6">
    <source>
        <dbReference type="PROSITE-ProRule" id="PRU00433"/>
    </source>
</evidence>
<accession>A0A916TJW7</accession>
<feature type="transmembrane region" description="Helical" evidence="7">
    <location>
        <begin position="28"/>
        <end position="50"/>
    </location>
</feature>
<comment type="caution">
    <text evidence="9">The sequence shown here is derived from an EMBL/GenBank/DDBJ whole genome shotgun (WGS) entry which is preliminary data.</text>
</comment>
<dbReference type="SUPFAM" id="SSF46626">
    <property type="entry name" value="Cytochrome c"/>
    <property type="match status" value="1"/>
</dbReference>
<dbReference type="Gene3D" id="1.10.760.10">
    <property type="entry name" value="Cytochrome c-like domain"/>
    <property type="match status" value="1"/>
</dbReference>
<keyword evidence="7" id="KW-0472">Membrane</keyword>
<proteinExistence type="predicted"/>
<feature type="domain" description="Cytochrome c" evidence="8">
    <location>
        <begin position="79"/>
        <end position="193"/>
    </location>
</feature>
<keyword evidence="4" id="KW-0249">Electron transport</keyword>
<gene>
    <name evidence="9" type="primary">cycM</name>
    <name evidence="9" type="ORF">GCM10011316_19960</name>
</gene>
<dbReference type="PANTHER" id="PTHR11961">
    <property type="entry name" value="CYTOCHROME C"/>
    <property type="match status" value="1"/>
</dbReference>
<evidence type="ECO:0000256" key="1">
    <source>
        <dbReference type="ARBA" id="ARBA00022448"/>
    </source>
</evidence>
<keyword evidence="7" id="KW-0812">Transmembrane</keyword>
<evidence type="ECO:0000313" key="9">
    <source>
        <dbReference type="EMBL" id="GGB47834.1"/>
    </source>
</evidence>
<reference evidence="9" key="2">
    <citation type="submission" date="2020-09" db="EMBL/GenBank/DDBJ databases">
        <authorList>
            <person name="Sun Q."/>
            <person name="Zhou Y."/>
        </authorList>
    </citation>
    <scope>NUCLEOTIDE SEQUENCE</scope>
    <source>
        <strain evidence="9">CGMCC 1.12426</strain>
    </source>
</reference>
<sequence>MGFVVQAAGPDAYKLEPERMDSFTLNKIAGAVLMVLLLTMSLGIVSDIIFKPTIPGEPGYRIVLAEPQDGTSEVEAVPEVAPIGERLLAASASSGESAARKCAACHAFESGGANKVGPQLYDIIGRKPGGLGDFSYSSAMVAYGDDKGEWTYEGLDNFLANPKQYISGTSMGFAGLRRPEERADLIAYMRSQSDDPAPLPAPAQ</sequence>
<evidence type="ECO:0000256" key="7">
    <source>
        <dbReference type="SAM" id="Phobius"/>
    </source>
</evidence>
<keyword evidence="3 6" id="KW-0479">Metal-binding</keyword>
<dbReference type="InterPro" id="IPR009056">
    <property type="entry name" value="Cyt_c-like_dom"/>
</dbReference>
<dbReference type="GO" id="GO:0020037">
    <property type="term" value="F:heme binding"/>
    <property type="evidence" value="ECO:0007669"/>
    <property type="project" value="InterPro"/>
</dbReference>
<dbReference type="InterPro" id="IPR036909">
    <property type="entry name" value="Cyt_c-like_dom_sf"/>
</dbReference>
<dbReference type="GO" id="GO:0009055">
    <property type="term" value="F:electron transfer activity"/>
    <property type="evidence" value="ECO:0007669"/>
    <property type="project" value="InterPro"/>
</dbReference>
<name>A0A916TJW7_9HYPH</name>
<dbReference type="InterPro" id="IPR002327">
    <property type="entry name" value="Cyt_c_1A/1B"/>
</dbReference>